<organism evidence="1">
    <name type="scientific">Caulobacter sp. 73W</name>
    <dbReference type="NCBI Taxonomy" id="3161137"/>
    <lineage>
        <taxon>Bacteria</taxon>
        <taxon>Pseudomonadati</taxon>
        <taxon>Pseudomonadota</taxon>
        <taxon>Alphaproteobacteria</taxon>
        <taxon>Caulobacterales</taxon>
        <taxon>Caulobacteraceae</taxon>
        <taxon>Caulobacter</taxon>
    </lineage>
</organism>
<evidence type="ECO:0000313" key="1">
    <source>
        <dbReference type="EMBL" id="XDO97431.1"/>
    </source>
</evidence>
<gene>
    <name evidence="1" type="ORF">ABOZ73_03150</name>
</gene>
<dbReference type="AlphaFoldDB" id="A0AB39KW32"/>
<dbReference type="EMBL" id="CP158375">
    <property type="protein sequence ID" value="XDO97431.1"/>
    <property type="molecule type" value="Genomic_DNA"/>
</dbReference>
<protein>
    <submittedName>
        <fullName evidence="1">Uncharacterized protein</fullName>
    </submittedName>
</protein>
<dbReference type="RefSeq" id="WP_369060638.1">
    <property type="nucleotide sequence ID" value="NZ_CP158375.1"/>
</dbReference>
<accession>A0AB39KW32</accession>
<name>A0AB39KW32_9CAUL</name>
<proteinExistence type="predicted"/>
<reference evidence="1" key="1">
    <citation type="submission" date="2024-06" db="EMBL/GenBank/DDBJ databases">
        <title>Caulobacter inopinatus, sp. nov.</title>
        <authorList>
            <person name="Donachie S.P."/>
        </authorList>
    </citation>
    <scope>NUCLEOTIDE SEQUENCE</scope>
    <source>
        <strain evidence="1">73W</strain>
    </source>
</reference>
<sequence length="95" mass="10584">MADADDDLETLKQAVRDLQAESFATRALLPWLIGVAVSGFSDDPEGRLRELHEVAQGRLYEMDIGGEEDAVARLKDRASLVLDDWINSIQIERGE</sequence>